<feature type="non-terminal residue" evidence="1">
    <location>
        <position position="239"/>
    </location>
</feature>
<name>A0ACA9SHY2_9GLOM</name>
<accession>A0ACA9SHY2</accession>
<dbReference type="EMBL" id="CAJVQC010123119">
    <property type="protein sequence ID" value="CAG8839282.1"/>
    <property type="molecule type" value="Genomic_DNA"/>
</dbReference>
<evidence type="ECO:0000313" key="1">
    <source>
        <dbReference type="EMBL" id="CAG8839282.1"/>
    </source>
</evidence>
<sequence length="239" mass="27854">VKVLQTDAEPFERALQAVLLSQHRRKIFEKNGKVIKPVILFKSKTIKESEEFQERFIRGIQNLTSEKLSEIEANAKDEFLTKMFKYFATNKISLDNLVAELQEDFSAEKTLSVNSQNESEKNQLAVNTLEDPKNEYRAIFANNIPGPTTIKEAQLIGRGARYCPFKINEIDDPSQRKFDRDLQNEMRICEELYYHSNYNPRYIQELTSALIKTGIIPDNTTKRKLAIKKEFKNTEFYRS</sequence>
<feature type="non-terminal residue" evidence="1">
    <location>
        <position position="1"/>
    </location>
</feature>
<comment type="caution">
    <text evidence="1">The sequence shown here is derived from an EMBL/GenBank/DDBJ whole genome shotgun (WGS) entry which is preliminary data.</text>
</comment>
<keyword evidence="2" id="KW-1185">Reference proteome</keyword>
<protein>
    <submittedName>
        <fullName evidence="1">16474_t:CDS:1</fullName>
    </submittedName>
</protein>
<dbReference type="Proteomes" id="UP000789920">
    <property type="component" value="Unassembled WGS sequence"/>
</dbReference>
<evidence type="ECO:0000313" key="2">
    <source>
        <dbReference type="Proteomes" id="UP000789920"/>
    </source>
</evidence>
<organism evidence="1 2">
    <name type="scientific">Racocetra persica</name>
    <dbReference type="NCBI Taxonomy" id="160502"/>
    <lineage>
        <taxon>Eukaryota</taxon>
        <taxon>Fungi</taxon>
        <taxon>Fungi incertae sedis</taxon>
        <taxon>Mucoromycota</taxon>
        <taxon>Glomeromycotina</taxon>
        <taxon>Glomeromycetes</taxon>
        <taxon>Diversisporales</taxon>
        <taxon>Gigasporaceae</taxon>
        <taxon>Racocetra</taxon>
    </lineage>
</organism>
<gene>
    <name evidence="1" type="ORF">RPERSI_LOCUS30987</name>
</gene>
<proteinExistence type="predicted"/>
<reference evidence="1" key="1">
    <citation type="submission" date="2021-06" db="EMBL/GenBank/DDBJ databases">
        <authorList>
            <person name="Kallberg Y."/>
            <person name="Tangrot J."/>
            <person name="Rosling A."/>
        </authorList>
    </citation>
    <scope>NUCLEOTIDE SEQUENCE</scope>
    <source>
        <strain evidence="1">MA461A</strain>
    </source>
</reference>